<keyword evidence="3" id="KW-1185">Reference proteome</keyword>
<comment type="caution">
    <text evidence="2">The sequence shown here is derived from an EMBL/GenBank/DDBJ whole genome shotgun (WGS) entry which is preliminary data.</text>
</comment>
<keyword evidence="1" id="KW-0472">Membrane</keyword>
<organism evidence="2 3">
    <name type="scientific">Amblyomma americanum</name>
    <name type="common">Lone star tick</name>
    <dbReference type="NCBI Taxonomy" id="6943"/>
    <lineage>
        <taxon>Eukaryota</taxon>
        <taxon>Metazoa</taxon>
        <taxon>Ecdysozoa</taxon>
        <taxon>Arthropoda</taxon>
        <taxon>Chelicerata</taxon>
        <taxon>Arachnida</taxon>
        <taxon>Acari</taxon>
        <taxon>Parasitiformes</taxon>
        <taxon>Ixodida</taxon>
        <taxon>Ixodoidea</taxon>
        <taxon>Ixodidae</taxon>
        <taxon>Amblyomminae</taxon>
        <taxon>Amblyomma</taxon>
    </lineage>
</organism>
<gene>
    <name evidence="2" type="ORF">V5799_018034</name>
</gene>
<protein>
    <submittedName>
        <fullName evidence="2">Uncharacterized protein</fullName>
    </submittedName>
</protein>
<evidence type="ECO:0000313" key="3">
    <source>
        <dbReference type="Proteomes" id="UP001321473"/>
    </source>
</evidence>
<sequence>MNPSDSATTVTVLHTSQRALGMHSFKRFNIIFTVAALATVITVPCFCARDCRQNPRECGAMQVLSDFAVLDELATSDLEPSVYCDMYEKLSLSEDGTKAQYTLVYRNVGDTTPFKLENSDTQHYYLLANPDSDISEYQTCFNKIDAYSGGIVNSMRDDDKCKTVPRKLH</sequence>
<name>A0AAQ4F1E7_AMBAM</name>
<reference evidence="2 3" key="1">
    <citation type="journal article" date="2023" name="Arcadia Sci">
        <title>De novo assembly of a long-read Amblyomma americanum tick genome.</title>
        <authorList>
            <person name="Chou S."/>
            <person name="Poskanzer K.E."/>
            <person name="Rollins M."/>
            <person name="Thuy-Boun P.S."/>
        </authorList>
    </citation>
    <scope>NUCLEOTIDE SEQUENCE [LARGE SCALE GENOMIC DNA]</scope>
    <source>
        <strain evidence="2">F_SG_1</strain>
        <tissue evidence="2">Salivary glands</tissue>
    </source>
</reference>
<keyword evidence="1" id="KW-1133">Transmembrane helix</keyword>
<dbReference type="AlphaFoldDB" id="A0AAQ4F1E7"/>
<evidence type="ECO:0000256" key="1">
    <source>
        <dbReference type="SAM" id="Phobius"/>
    </source>
</evidence>
<proteinExistence type="predicted"/>
<accession>A0AAQ4F1E7</accession>
<dbReference type="EMBL" id="JARKHS020008595">
    <property type="protein sequence ID" value="KAK8780625.1"/>
    <property type="molecule type" value="Genomic_DNA"/>
</dbReference>
<keyword evidence="1" id="KW-0812">Transmembrane</keyword>
<feature type="transmembrane region" description="Helical" evidence="1">
    <location>
        <begin position="28"/>
        <end position="47"/>
    </location>
</feature>
<evidence type="ECO:0000313" key="2">
    <source>
        <dbReference type="EMBL" id="KAK8780625.1"/>
    </source>
</evidence>
<dbReference type="Proteomes" id="UP001321473">
    <property type="component" value="Unassembled WGS sequence"/>
</dbReference>